<feature type="compositionally biased region" description="Basic and acidic residues" evidence="3">
    <location>
        <begin position="569"/>
        <end position="602"/>
    </location>
</feature>
<evidence type="ECO:0000256" key="3">
    <source>
        <dbReference type="SAM" id="MobiDB-lite"/>
    </source>
</evidence>
<dbReference type="InterPro" id="IPR001478">
    <property type="entry name" value="PDZ"/>
</dbReference>
<evidence type="ECO:0000256" key="2">
    <source>
        <dbReference type="ARBA" id="ARBA00023242"/>
    </source>
</evidence>
<dbReference type="FunFam" id="2.30.42.10:FF:000225">
    <property type="entry name" value="AHNAK2 isoform 1"/>
    <property type="match status" value="1"/>
</dbReference>
<dbReference type="PANTHER" id="PTHR23348:SF37">
    <property type="entry name" value="PROTEIN AHNAK2"/>
    <property type="match status" value="1"/>
</dbReference>
<proteinExistence type="predicted"/>
<dbReference type="PANTHER" id="PTHR23348">
    <property type="entry name" value="PERIAXIN/AHNAK"/>
    <property type="match status" value="1"/>
</dbReference>
<feature type="compositionally biased region" description="Polar residues" evidence="3">
    <location>
        <begin position="296"/>
        <end position="319"/>
    </location>
</feature>
<dbReference type="Proteomes" id="UP000030759">
    <property type="component" value="Unassembled WGS sequence"/>
</dbReference>
<dbReference type="GO" id="GO:0043034">
    <property type="term" value="C:costamere"/>
    <property type="evidence" value="ECO:0007669"/>
    <property type="project" value="TreeGrafter"/>
</dbReference>
<feature type="region of interest" description="Disordered" evidence="3">
    <location>
        <begin position="502"/>
        <end position="542"/>
    </location>
</feature>
<comment type="subcellular location">
    <subcellularLocation>
        <location evidence="1">Nucleus</location>
    </subcellularLocation>
</comment>
<feature type="region of interest" description="Disordered" evidence="3">
    <location>
        <begin position="232"/>
        <end position="435"/>
    </location>
</feature>
<feature type="domain" description="PDZ" evidence="4">
    <location>
        <begin position="118"/>
        <end position="185"/>
    </location>
</feature>
<dbReference type="EMBL" id="KE676287">
    <property type="protein sequence ID" value="ERE74064.1"/>
    <property type="molecule type" value="Genomic_DNA"/>
</dbReference>
<feature type="region of interest" description="Disordered" evidence="3">
    <location>
        <begin position="205"/>
        <end position="224"/>
    </location>
</feature>
<gene>
    <name evidence="5" type="ORF">H671_5g13737</name>
</gene>
<protein>
    <submittedName>
        <fullName evidence="5">Protein AHNAK2-like protein</fullName>
    </submittedName>
</protein>
<dbReference type="AlphaFoldDB" id="A0A061I4K9"/>
<dbReference type="SUPFAM" id="SSF50156">
    <property type="entry name" value="PDZ domain-like"/>
    <property type="match status" value="1"/>
</dbReference>
<accession>A0A061I4K9</accession>
<evidence type="ECO:0000313" key="6">
    <source>
        <dbReference type="Proteomes" id="UP000030759"/>
    </source>
</evidence>
<evidence type="ECO:0000256" key="1">
    <source>
        <dbReference type="ARBA" id="ARBA00004123"/>
    </source>
</evidence>
<reference evidence="6" key="1">
    <citation type="journal article" date="2013" name="Nat. Biotechnol.">
        <title>Chinese hamster genome sequenced from sorted chromosomes.</title>
        <authorList>
            <person name="Brinkrolf K."/>
            <person name="Rupp O."/>
            <person name="Laux H."/>
            <person name="Kollin F."/>
            <person name="Ernst W."/>
            <person name="Linke B."/>
            <person name="Kofler R."/>
            <person name="Romand S."/>
            <person name="Hesse F."/>
            <person name="Budach W.E."/>
            <person name="Galosy S."/>
            <person name="Muller D."/>
            <person name="Noll T."/>
            <person name="Wienberg J."/>
            <person name="Jostock T."/>
            <person name="Leonard M."/>
            <person name="Grillari J."/>
            <person name="Tauch A."/>
            <person name="Goesmann A."/>
            <person name="Helk B."/>
            <person name="Mott J.E."/>
            <person name="Puhler A."/>
            <person name="Borth N."/>
        </authorList>
    </citation>
    <scope>NUCLEOTIDE SEQUENCE [LARGE SCALE GENOMIC DNA]</scope>
    <source>
        <strain evidence="6">17A/GY</strain>
    </source>
</reference>
<feature type="compositionally biased region" description="Basic and acidic residues" evidence="3">
    <location>
        <begin position="412"/>
        <end position="426"/>
    </location>
</feature>
<dbReference type="GO" id="GO:0043484">
    <property type="term" value="P:regulation of RNA splicing"/>
    <property type="evidence" value="ECO:0007669"/>
    <property type="project" value="TreeGrafter"/>
</dbReference>
<feature type="compositionally biased region" description="Basic and acidic residues" evidence="3">
    <location>
        <begin position="611"/>
        <end position="626"/>
    </location>
</feature>
<name>A0A061I4K9_CRIGR</name>
<keyword evidence="2" id="KW-0539">Nucleus</keyword>
<dbReference type="Gene3D" id="2.30.42.10">
    <property type="match status" value="1"/>
</dbReference>
<dbReference type="GO" id="GO:0005634">
    <property type="term" value="C:nucleus"/>
    <property type="evidence" value="ECO:0007669"/>
    <property type="project" value="UniProtKB-SubCell"/>
</dbReference>
<sequence>MPFARGLERCGFAGVGLQVWGCRCGFVVSGRQLQQQEPGAETGENDSVTEGPGGEIIRPRPQGSSPVYEYTPEGAGLGAQENSQGRRSSSGRRRSWWKRDSGESTGFSSMSHSEEATEVTLKTEAESGASGYSVTGGGDQGLFVKQVLKDSSAAKLFSLREGDQLLSATIFFDHMKYEDALKILQYSEPYKVQFRIKRKLSASKGEESAVHHSQQGLKGQENQDIADGYMETPTKTLESDGDRERLISKSRDGRQRRPQDRLSWPKFQALRSKRGPGPRRSHSSSEASEHRGTRDVSPTSTDTEAQLTADSQEQTSTTARGRRRFLNLRFGMGSGQGENTAKQTHRETQDRQDHAGEQHETQPQEHETQETGVMTTLTAQMPKEHSHSSLNKEDVGEVEVKSQRQQRKKKHEAKEAKEKTVCEPRGEPGPGRSWDDEWEEVQSLEIGIARLSLQDKPEHGSTQFSLCDTLSTEHGFSRKMTEGEMEETRWRESGYRKKIDMQVTDQTKEETRHSTGKGGGREDIGRDTEHKEGGDSEEVTDMGLIRVRMPKFRMPSFGWSPTKEAITTQKERKDLEKKDNEKLKEEMETYKMKDIKERETTGKKQNTLGQESRETKERTRDKSEATKKEMNFKMPKFKMPTFGVSMHGEPNEEASLEVAAPKLEAEVTLPSMQDDIKTTDLSIKLPIDNMEVKADHVGVKLSQLPEGELPAQAAAGADLKSHILKVHMPDLNMPKVDLKGPHVELKVAKVDVKGPKGEVSGPEVD</sequence>
<feature type="compositionally biased region" description="Basic and acidic residues" evidence="3">
    <location>
        <begin position="502"/>
        <end position="534"/>
    </location>
</feature>
<dbReference type="SMART" id="SM00228">
    <property type="entry name" value="PDZ"/>
    <property type="match status" value="1"/>
</dbReference>
<dbReference type="InterPro" id="IPR052082">
    <property type="entry name" value="Myelin_sheath_structural"/>
</dbReference>
<organism evidence="5 6">
    <name type="scientific">Cricetulus griseus</name>
    <name type="common">Chinese hamster</name>
    <name type="synonym">Cricetulus barabensis griseus</name>
    <dbReference type="NCBI Taxonomy" id="10029"/>
    <lineage>
        <taxon>Eukaryota</taxon>
        <taxon>Metazoa</taxon>
        <taxon>Chordata</taxon>
        <taxon>Craniata</taxon>
        <taxon>Vertebrata</taxon>
        <taxon>Euteleostomi</taxon>
        <taxon>Mammalia</taxon>
        <taxon>Eutheria</taxon>
        <taxon>Euarchontoglires</taxon>
        <taxon>Glires</taxon>
        <taxon>Rodentia</taxon>
        <taxon>Myomorpha</taxon>
        <taxon>Muroidea</taxon>
        <taxon>Cricetidae</taxon>
        <taxon>Cricetinae</taxon>
        <taxon>Cricetulus</taxon>
    </lineage>
</organism>
<feature type="compositionally biased region" description="Basic and acidic residues" evidence="3">
    <location>
        <begin position="237"/>
        <end position="260"/>
    </location>
</feature>
<feature type="non-terminal residue" evidence="5">
    <location>
        <position position="765"/>
    </location>
</feature>
<feature type="compositionally biased region" description="Basic and acidic residues" evidence="3">
    <location>
        <begin position="344"/>
        <end position="369"/>
    </location>
</feature>
<dbReference type="InterPro" id="IPR036034">
    <property type="entry name" value="PDZ_sf"/>
</dbReference>
<feature type="compositionally biased region" description="Polar residues" evidence="3">
    <location>
        <begin position="211"/>
        <end position="223"/>
    </location>
</feature>
<feature type="region of interest" description="Disordered" evidence="3">
    <location>
        <begin position="556"/>
        <end position="626"/>
    </location>
</feature>
<feature type="compositionally biased region" description="Basic residues" evidence="3">
    <location>
        <begin position="271"/>
        <end position="282"/>
    </location>
</feature>
<feature type="compositionally biased region" description="Basic and acidic residues" evidence="3">
    <location>
        <begin position="382"/>
        <end position="402"/>
    </location>
</feature>
<evidence type="ECO:0000313" key="5">
    <source>
        <dbReference type="EMBL" id="ERE74064.1"/>
    </source>
</evidence>
<dbReference type="PROSITE" id="PS50106">
    <property type="entry name" value="PDZ"/>
    <property type="match status" value="1"/>
</dbReference>
<evidence type="ECO:0000259" key="4">
    <source>
        <dbReference type="PROSITE" id="PS50106"/>
    </source>
</evidence>
<feature type="region of interest" description="Disordered" evidence="3">
    <location>
        <begin position="34"/>
        <end position="115"/>
    </location>
</feature>